<sequence length="260" mass="28695">MGLRKLLGIGDGNGHDPRIDTVIGTVLPQPGQRIEGEVLFRAGWLKLRIHDLHLDVVSKARDWEGTTVDGDETDLRPEITWFDVERNTDRRIGFHGRLRWDCPVTELGGRSTGVDLSLVTTLGYDSDDVRDVDFLHVAALPLHEAVMDALLAEGYRFTGSELLATSVEGIDHRSLRTQVFHVEDPAADPAGFPALEVVFVNNVVGATVFVRRAARQFFWWSDKPPAVSFPVAHHEAGAADLGPRLRDALASLAVKDRAPR</sequence>
<dbReference type="PATRIC" id="fig|1348663.4.peg.5500"/>
<dbReference type="PANTHER" id="PTHR40053">
    <property type="entry name" value="SPORULATION-CONTROL PROTEIN SPO0M"/>
    <property type="match status" value="1"/>
</dbReference>
<dbReference type="Proteomes" id="UP000027178">
    <property type="component" value="Unassembled WGS sequence"/>
</dbReference>
<dbReference type="PANTHER" id="PTHR40053:SF1">
    <property type="entry name" value="SPORULATION-CONTROL PROTEIN SPO0M"/>
    <property type="match status" value="1"/>
</dbReference>
<dbReference type="Pfam" id="PF07070">
    <property type="entry name" value="Spo0M"/>
    <property type="match status" value="1"/>
</dbReference>
<dbReference type="InterPro" id="IPR009776">
    <property type="entry name" value="Spore_0_M"/>
</dbReference>
<evidence type="ECO:0000313" key="1">
    <source>
        <dbReference type="EMBL" id="KDN82503.1"/>
    </source>
</evidence>
<reference evidence="1 2" key="1">
    <citation type="submission" date="2014-05" db="EMBL/GenBank/DDBJ databases">
        <title>Draft Genome Sequence of Kitasatospora cheerisanensis KCTC 2395.</title>
        <authorList>
            <person name="Nam D.H."/>
        </authorList>
    </citation>
    <scope>NUCLEOTIDE SEQUENCE [LARGE SCALE GENOMIC DNA]</scope>
    <source>
        <strain evidence="1 2">KCTC 2395</strain>
    </source>
</reference>
<keyword evidence="2" id="KW-1185">Reference proteome</keyword>
<evidence type="ECO:0000313" key="2">
    <source>
        <dbReference type="Proteomes" id="UP000027178"/>
    </source>
</evidence>
<organism evidence="1 2">
    <name type="scientific">Kitasatospora cheerisanensis KCTC 2395</name>
    <dbReference type="NCBI Taxonomy" id="1348663"/>
    <lineage>
        <taxon>Bacteria</taxon>
        <taxon>Bacillati</taxon>
        <taxon>Actinomycetota</taxon>
        <taxon>Actinomycetes</taxon>
        <taxon>Kitasatosporales</taxon>
        <taxon>Streptomycetaceae</taxon>
        <taxon>Kitasatospora</taxon>
    </lineage>
</organism>
<accession>A0A066YLZ1</accession>
<dbReference type="HOGENOM" id="CLU_1068656_0_0_11"/>
<comment type="caution">
    <text evidence="1">The sequence shown here is derived from an EMBL/GenBank/DDBJ whole genome shotgun (WGS) entry which is preliminary data.</text>
</comment>
<dbReference type="eggNOG" id="COG4326">
    <property type="taxonomic scope" value="Bacteria"/>
</dbReference>
<name>A0A066YLZ1_9ACTN</name>
<proteinExistence type="predicted"/>
<dbReference type="AlphaFoldDB" id="A0A066YLZ1"/>
<protein>
    <recommendedName>
        <fullName evidence="3">SpoOM family protein</fullName>
    </recommendedName>
</protein>
<gene>
    <name evidence="1" type="ORF">KCH_56810</name>
</gene>
<dbReference type="RefSeq" id="WP_035867185.1">
    <property type="nucleotide sequence ID" value="NZ_KK853997.1"/>
</dbReference>
<evidence type="ECO:0008006" key="3">
    <source>
        <dbReference type="Google" id="ProtNLM"/>
    </source>
</evidence>
<dbReference type="EMBL" id="JNBY01000107">
    <property type="protein sequence ID" value="KDN82503.1"/>
    <property type="molecule type" value="Genomic_DNA"/>
</dbReference>
<dbReference type="OrthoDB" id="3866086at2"/>